<organism evidence="1 2">
    <name type="scientific">Rattus norvegicus</name>
    <name type="common">Rat</name>
    <dbReference type="NCBI Taxonomy" id="10116"/>
    <lineage>
        <taxon>Eukaryota</taxon>
        <taxon>Metazoa</taxon>
        <taxon>Chordata</taxon>
        <taxon>Craniata</taxon>
        <taxon>Vertebrata</taxon>
        <taxon>Euteleostomi</taxon>
        <taxon>Mammalia</taxon>
        <taxon>Eutheria</taxon>
        <taxon>Euarchontoglires</taxon>
        <taxon>Glires</taxon>
        <taxon>Rodentia</taxon>
        <taxon>Myomorpha</taxon>
        <taxon>Muroidea</taxon>
        <taxon>Muridae</taxon>
        <taxon>Murinae</taxon>
        <taxon>Rattus</taxon>
    </lineage>
</organism>
<evidence type="ECO:0000313" key="1">
    <source>
        <dbReference type="EMBL" id="EDM00430.1"/>
    </source>
</evidence>
<reference evidence="1 2" key="1">
    <citation type="submission" date="2005-09" db="EMBL/GenBank/DDBJ databases">
        <authorList>
            <person name="Mural R.J."/>
            <person name="Li P.W."/>
            <person name="Adams M.D."/>
            <person name="Amanatides P.G."/>
            <person name="Baden-Tillson H."/>
            <person name="Barnstead M."/>
            <person name="Chin S.H."/>
            <person name="Dew I."/>
            <person name="Evans C.A."/>
            <person name="Ferriera S."/>
            <person name="Flanigan M."/>
            <person name="Fosler C."/>
            <person name="Glodek A."/>
            <person name="Gu Z."/>
            <person name="Holt R.A."/>
            <person name="Jennings D."/>
            <person name="Kraft C.L."/>
            <person name="Lu F."/>
            <person name="Nguyen T."/>
            <person name="Nusskern D.R."/>
            <person name="Pfannkoch C.M."/>
            <person name="Sitter C."/>
            <person name="Sutton G.G."/>
            <person name="Venter J.C."/>
            <person name="Wang Z."/>
            <person name="Woodage T."/>
            <person name="Zheng X.H."/>
            <person name="Zhong F."/>
        </authorList>
    </citation>
    <scope>NUCLEOTIDE SEQUENCE [LARGE SCALE GENOMIC DNA]</scope>
    <source>
        <strain>BN</strain>
        <strain evidence="2">Sprague-Dawley</strain>
    </source>
</reference>
<dbReference type="AlphaFoldDB" id="A6JF30"/>
<sequence length="59" mass="6726">MDPNFNISYVWEVLKFGFSDLNSVVSLCPLLSSSHSHTIVFKTYATYPIQVARGKEYSH</sequence>
<evidence type="ECO:0000313" key="2">
    <source>
        <dbReference type="Proteomes" id="UP000234681"/>
    </source>
</evidence>
<dbReference type="EMBL" id="CH473983">
    <property type="protein sequence ID" value="EDM00430.1"/>
    <property type="molecule type" value="Genomic_DNA"/>
</dbReference>
<dbReference type="Proteomes" id="UP000234681">
    <property type="component" value="Chromosome 3"/>
</dbReference>
<protein>
    <submittedName>
        <fullName evidence="1">RCG63387</fullName>
    </submittedName>
</protein>
<proteinExistence type="predicted"/>
<accession>A6JF30</accession>
<gene>
    <name evidence="1" type="ORF">rCG_63387</name>
</gene>
<name>A6JF30_RAT</name>